<dbReference type="Proteomes" id="UP000183471">
    <property type="component" value="Unassembled WGS sequence"/>
</dbReference>
<name>A0ABY0TN50_9PROT</name>
<evidence type="ECO:0000313" key="1">
    <source>
        <dbReference type="EMBL" id="SDQ87005.1"/>
    </source>
</evidence>
<evidence type="ECO:0000313" key="2">
    <source>
        <dbReference type="Proteomes" id="UP000183471"/>
    </source>
</evidence>
<organism evidence="1 2">
    <name type="scientific">Nitrosospira multiformis</name>
    <dbReference type="NCBI Taxonomy" id="1231"/>
    <lineage>
        <taxon>Bacteria</taxon>
        <taxon>Pseudomonadati</taxon>
        <taxon>Pseudomonadota</taxon>
        <taxon>Betaproteobacteria</taxon>
        <taxon>Nitrosomonadales</taxon>
        <taxon>Nitrosomonadaceae</taxon>
        <taxon>Nitrosospira</taxon>
    </lineage>
</organism>
<reference evidence="1 2" key="1">
    <citation type="submission" date="2016-10" db="EMBL/GenBank/DDBJ databases">
        <authorList>
            <person name="Varghese N."/>
            <person name="Submissions S."/>
        </authorList>
    </citation>
    <scope>NUCLEOTIDE SEQUENCE [LARGE SCALE GENOMIC DNA]</scope>
    <source>
        <strain evidence="1 2">Nl1</strain>
    </source>
</reference>
<accession>A0ABY0TN50</accession>
<gene>
    <name evidence="1" type="ORF">SAMN05216402_2620</name>
</gene>
<dbReference type="RefSeq" id="WP_176759918.1">
    <property type="nucleotide sequence ID" value="NZ_FNKY01000001.1"/>
</dbReference>
<protein>
    <submittedName>
        <fullName evidence="1">Uncharacterized protein</fullName>
    </submittedName>
</protein>
<dbReference type="EMBL" id="FNKY01000001">
    <property type="protein sequence ID" value="SDQ87005.1"/>
    <property type="molecule type" value="Genomic_DNA"/>
</dbReference>
<sequence>MPISYYQCIHVGSIEGYYTASPGAMSADLVAWAETVQDQRPLPELANIGQQLFVVPVLVLRHNDFL</sequence>
<keyword evidence="2" id="KW-1185">Reference proteome</keyword>
<comment type="caution">
    <text evidence="1">The sequence shown here is derived from an EMBL/GenBank/DDBJ whole genome shotgun (WGS) entry which is preliminary data.</text>
</comment>
<proteinExistence type="predicted"/>